<dbReference type="AlphaFoldDB" id="A0AAV8V228"/>
<evidence type="ECO:0000313" key="1">
    <source>
        <dbReference type="EMBL" id="KAJ8907463.1"/>
    </source>
</evidence>
<dbReference type="EMBL" id="JAMWBK010000002">
    <property type="protein sequence ID" value="KAJ8907463.1"/>
    <property type="molecule type" value="Genomic_DNA"/>
</dbReference>
<gene>
    <name evidence="1" type="ORF">NDN08_007574</name>
</gene>
<reference evidence="1 2" key="1">
    <citation type="journal article" date="2023" name="Nat. Commun.">
        <title>Origin of minicircular mitochondrial genomes in red algae.</title>
        <authorList>
            <person name="Lee Y."/>
            <person name="Cho C.H."/>
            <person name="Lee Y.M."/>
            <person name="Park S.I."/>
            <person name="Yang J.H."/>
            <person name="West J.A."/>
            <person name="Bhattacharya D."/>
            <person name="Yoon H.S."/>
        </authorList>
    </citation>
    <scope>NUCLEOTIDE SEQUENCE [LARGE SCALE GENOMIC DNA]</scope>
    <source>
        <strain evidence="1 2">CCMP1338</strain>
        <tissue evidence="1">Whole cell</tissue>
    </source>
</reference>
<protein>
    <submittedName>
        <fullName evidence="1">Uncharacterized protein</fullName>
    </submittedName>
</protein>
<evidence type="ECO:0000313" key="2">
    <source>
        <dbReference type="Proteomes" id="UP001157974"/>
    </source>
</evidence>
<comment type="caution">
    <text evidence="1">The sequence shown here is derived from an EMBL/GenBank/DDBJ whole genome shotgun (WGS) entry which is preliminary data.</text>
</comment>
<sequence length="135" mass="15036">MKLLWRDNYGLLSGVETLTGKNKGFPFKIDDGIESHLNKEKVASPEVIRDMAASVQDYSRIVEESMRFRGSGWGGKVSMAQEMMQSSLFRRGTASAYAFSQTTNTPAKLDSSFLSEVKLTDQVVKQYQTPTAIDV</sequence>
<proteinExistence type="predicted"/>
<name>A0AAV8V228_9RHOD</name>
<keyword evidence="2" id="KW-1185">Reference proteome</keyword>
<accession>A0AAV8V228</accession>
<organism evidence="1 2">
    <name type="scientific">Rhodosorus marinus</name>
    <dbReference type="NCBI Taxonomy" id="101924"/>
    <lineage>
        <taxon>Eukaryota</taxon>
        <taxon>Rhodophyta</taxon>
        <taxon>Stylonematophyceae</taxon>
        <taxon>Stylonematales</taxon>
        <taxon>Stylonemataceae</taxon>
        <taxon>Rhodosorus</taxon>
    </lineage>
</organism>
<dbReference type="Proteomes" id="UP001157974">
    <property type="component" value="Unassembled WGS sequence"/>
</dbReference>